<dbReference type="EMBL" id="RWGY01000007">
    <property type="protein sequence ID" value="TVU41388.1"/>
    <property type="molecule type" value="Genomic_DNA"/>
</dbReference>
<feature type="region of interest" description="Disordered" evidence="1">
    <location>
        <begin position="85"/>
        <end position="118"/>
    </location>
</feature>
<reference evidence="2 3" key="1">
    <citation type="journal article" date="2019" name="Sci. Rep.">
        <title>A high-quality genome of Eragrostis curvula grass provides insights into Poaceae evolution and supports new strategies to enhance forage quality.</title>
        <authorList>
            <person name="Carballo J."/>
            <person name="Santos B.A.C.M."/>
            <person name="Zappacosta D."/>
            <person name="Garbus I."/>
            <person name="Selva J.P."/>
            <person name="Gallo C.A."/>
            <person name="Diaz A."/>
            <person name="Albertini E."/>
            <person name="Caccamo M."/>
            <person name="Echenique V."/>
        </authorList>
    </citation>
    <scope>NUCLEOTIDE SEQUENCE [LARGE SCALE GENOMIC DNA]</scope>
    <source>
        <strain evidence="3">cv. Victoria</strain>
        <tissue evidence="2">Leaf</tissue>
    </source>
</reference>
<feature type="compositionally biased region" description="Basic and acidic residues" evidence="1">
    <location>
        <begin position="108"/>
        <end position="117"/>
    </location>
</feature>
<keyword evidence="3" id="KW-1185">Reference proteome</keyword>
<dbReference type="Proteomes" id="UP000324897">
    <property type="component" value="Chromosome 4"/>
</dbReference>
<name>A0A5J9VZR3_9POAL</name>
<accession>A0A5J9VZR3</accession>
<dbReference type="Gramene" id="TVU41388">
    <property type="protein sequence ID" value="TVU41388"/>
    <property type="gene ID" value="EJB05_14900"/>
</dbReference>
<gene>
    <name evidence="2" type="ORF">EJB05_14900</name>
</gene>
<protein>
    <submittedName>
        <fullName evidence="2">Uncharacterized protein</fullName>
    </submittedName>
</protein>
<feature type="compositionally biased region" description="Basic residues" evidence="1">
    <location>
        <begin position="94"/>
        <end position="107"/>
    </location>
</feature>
<evidence type="ECO:0000256" key="1">
    <source>
        <dbReference type="SAM" id="MobiDB-lite"/>
    </source>
</evidence>
<comment type="caution">
    <text evidence="2">The sequence shown here is derived from an EMBL/GenBank/DDBJ whole genome shotgun (WGS) entry which is preliminary data.</text>
</comment>
<proteinExistence type="predicted"/>
<evidence type="ECO:0000313" key="2">
    <source>
        <dbReference type="EMBL" id="TVU41388.1"/>
    </source>
</evidence>
<sequence>MMVGDKSSGKMISSEPKEEEFFVDEEDAKAAKKREQTRERTRHLEWCRAVIFEEGNHGASQPSQLSALTANIKDARPSLALDSIIPGGKENQSVHKHGGTGIKRHKKDNIDVHRDSDANSNVRASDLVGDEDENWLHRNDNWRPRVTYAFNISTFCRVFKGV</sequence>
<feature type="compositionally biased region" description="Basic and acidic residues" evidence="1">
    <location>
        <begin position="28"/>
        <end position="40"/>
    </location>
</feature>
<evidence type="ECO:0000313" key="3">
    <source>
        <dbReference type="Proteomes" id="UP000324897"/>
    </source>
</evidence>
<feature type="region of interest" description="Disordered" evidence="1">
    <location>
        <begin position="1"/>
        <end position="40"/>
    </location>
</feature>
<organism evidence="2 3">
    <name type="scientific">Eragrostis curvula</name>
    <name type="common">weeping love grass</name>
    <dbReference type="NCBI Taxonomy" id="38414"/>
    <lineage>
        <taxon>Eukaryota</taxon>
        <taxon>Viridiplantae</taxon>
        <taxon>Streptophyta</taxon>
        <taxon>Embryophyta</taxon>
        <taxon>Tracheophyta</taxon>
        <taxon>Spermatophyta</taxon>
        <taxon>Magnoliopsida</taxon>
        <taxon>Liliopsida</taxon>
        <taxon>Poales</taxon>
        <taxon>Poaceae</taxon>
        <taxon>PACMAD clade</taxon>
        <taxon>Chloridoideae</taxon>
        <taxon>Eragrostideae</taxon>
        <taxon>Eragrostidinae</taxon>
        <taxon>Eragrostis</taxon>
    </lineage>
</organism>
<dbReference type="AlphaFoldDB" id="A0A5J9VZR3"/>